<dbReference type="InterPro" id="IPR011701">
    <property type="entry name" value="MFS"/>
</dbReference>
<feature type="transmembrane region" description="Helical" evidence="5">
    <location>
        <begin position="27"/>
        <end position="45"/>
    </location>
</feature>
<feature type="transmembrane region" description="Helical" evidence="5">
    <location>
        <begin position="378"/>
        <end position="398"/>
    </location>
</feature>
<accession>A0AAD9ZCQ7</accession>
<dbReference type="Proteomes" id="UP001276659">
    <property type="component" value="Unassembled WGS sequence"/>
</dbReference>
<feature type="transmembrane region" description="Helical" evidence="5">
    <location>
        <begin position="52"/>
        <end position="74"/>
    </location>
</feature>
<comment type="caution">
    <text evidence="7">The sequence shown here is derived from an EMBL/GenBank/DDBJ whole genome shotgun (WGS) entry which is preliminary data.</text>
</comment>
<evidence type="ECO:0000256" key="5">
    <source>
        <dbReference type="SAM" id="Phobius"/>
    </source>
</evidence>
<gene>
    <name evidence="7" type="ORF">OEA41_002620</name>
</gene>
<feature type="transmembrane region" description="Helical" evidence="5">
    <location>
        <begin position="212"/>
        <end position="233"/>
    </location>
</feature>
<feature type="domain" description="Major facilitator superfamily (MFS) profile" evidence="6">
    <location>
        <begin position="1"/>
        <end position="440"/>
    </location>
</feature>
<feature type="transmembrane region" description="Helical" evidence="5">
    <location>
        <begin position="418"/>
        <end position="436"/>
    </location>
</feature>
<dbReference type="SUPFAM" id="SSF103473">
    <property type="entry name" value="MFS general substrate transporter"/>
    <property type="match status" value="1"/>
</dbReference>
<evidence type="ECO:0000313" key="7">
    <source>
        <dbReference type="EMBL" id="KAK3175373.1"/>
    </source>
</evidence>
<keyword evidence="8" id="KW-1185">Reference proteome</keyword>
<sequence length="467" mass="50697">MAEYFVSGFNVILPTLLVKLDIPQSGAVWPSAAFALVTAAFLLPFGRLSDKYGAYPIFIFGLVWFCVWSVIVGFSINELMLDFCRALQGLGPSAFLPSGVALMGNMYRPGPRKNLVFSLYGGSAPLGFFFGIFMAGLTGQFLRFGWYFWIGAILLFTTTVSAILTVPNDSQEHKKMRVEMDWLGAALIVSGLVLVVFALTDSAGAPNQWRTPYIYVLLVVGSLLLGLAVYIEGFVAKNPLLPFDLFCIPYINPLFIALFFSYGCLGIFLLFGTLYMQDILGASPLQVSAWYSPMCVGGILISVLGGYFLHLVPGTVLVVIAGLGWIVPSVLFAIAPVGANYWAYVFPSMVCATIGIDITFNVANIFITTNLSSKRQGLAGALINSLLYLGIAFLLAFAGFVQTETANLGLKRSYQSVFWYQLACAATALAIMAGFVRLRKAESELTVDEKEALAAQSTLVLFRAKTS</sequence>
<dbReference type="InterPro" id="IPR020846">
    <property type="entry name" value="MFS_dom"/>
</dbReference>
<keyword evidence="3 5" id="KW-1133">Transmembrane helix</keyword>
<organism evidence="7 8">
    <name type="scientific">Lepraria neglecta</name>
    <dbReference type="NCBI Taxonomy" id="209136"/>
    <lineage>
        <taxon>Eukaryota</taxon>
        <taxon>Fungi</taxon>
        <taxon>Dikarya</taxon>
        <taxon>Ascomycota</taxon>
        <taxon>Pezizomycotina</taxon>
        <taxon>Lecanoromycetes</taxon>
        <taxon>OSLEUM clade</taxon>
        <taxon>Lecanoromycetidae</taxon>
        <taxon>Lecanorales</taxon>
        <taxon>Lecanorineae</taxon>
        <taxon>Stereocaulaceae</taxon>
        <taxon>Lepraria</taxon>
    </lineage>
</organism>
<dbReference type="PROSITE" id="PS50850">
    <property type="entry name" value="MFS"/>
    <property type="match status" value="1"/>
</dbReference>
<dbReference type="PANTHER" id="PTHR42718">
    <property type="entry name" value="MAJOR FACILITATOR SUPERFAMILY MULTIDRUG TRANSPORTER MFSC"/>
    <property type="match status" value="1"/>
</dbReference>
<feature type="transmembrane region" description="Helical" evidence="5">
    <location>
        <begin position="178"/>
        <end position="200"/>
    </location>
</feature>
<feature type="transmembrane region" description="Helical" evidence="5">
    <location>
        <begin position="146"/>
        <end position="166"/>
    </location>
</feature>
<feature type="transmembrane region" description="Helical" evidence="5">
    <location>
        <begin position="316"/>
        <end position="335"/>
    </location>
</feature>
<evidence type="ECO:0000256" key="1">
    <source>
        <dbReference type="ARBA" id="ARBA00004141"/>
    </source>
</evidence>
<evidence type="ECO:0000259" key="6">
    <source>
        <dbReference type="PROSITE" id="PS50850"/>
    </source>
</evidence>
<evidence type="ECO:0000256" key="4">
    <source>
        <dbReference type="ARBA" id="ARBA00023136"/>
    </source>
</evidence>
<keyword evidence="2 5" id="KW-0812">Transmembrane</keyword>
<dbReference type="GO" id="GO:0022857">
    <property type="term" value="F:transmembrane transporter activity"/>
    <property type="evidence" value="ECO:0007669"/>
    <property type="project" value="InterPro"/>
</dbReference>
<feature type="transmembrane region" description="Helical" evidence="5">
    <location>
        <begin position="254"/>
        <end position="276"/>
    </location>
</feature>
<feature type="transmembrane region" description="Helical" evidence="5">
    <location>
        <begin position="288"/>
        <end position="309"/>
    </location>
</feature>
<reference evidence="7" key="1">
    <citation type="submission" date="2022-11" db="EMBL/GenBank/DDBJ databases">
        <title>Chromosomal genome sequence assembly and mating type (MAT) locus characterization of the leprose asexual lichenized fungus Lepraria neglecta (Nyl.) Erichsen.</title>
        <authorList>
            <person name="Allen J.L."/>
            <person name="Pfeffer B."/>
        </authorList>
    </citation>
    <scope>NUCLEOTIDE SEQUENCE</scope>
    <source>
        <strain evidence="7">Allen 5258</strain>
    </source>
</reference>
<evidence type="ECO:0000256" key="2">
    <source>
        <dbReference type="ARBA" id="ARBA00022692"/>
    </source>
</evidence>
<feature type="transmembrane region" description="Helical" evidence="5">
    <location>
        <begin position="341"/>
        <end position="366"/>
    </location>
</feature>
<comment type="subcellular location">
    <subcellularLocation>
        <location evidence="1">Membrane</location>
        <topology evidence="1">Multi-pass membrane protein</topology>
    </subcellularLocation>
</comment>
<dbReference type="AlphaFoldDB" id="A0AAD9ZCQ7"/>
<feature type="transmembrane region" description="Helical" evidence="5">
    <location>
        <begin position="86"/>
        <end position="103"/>
    </location>
</feature>
<evidence type="ECO:0000313" key="8">
    <source>
        <dbReference type="Proteomes" id="UP001276659"/>
    </source>
</evidence>
<proteinExistence type="predicted"/>
<evidence type="ECO:0000256" key="3">
    <source>
        <dbReference type="ARBA" id="ARBA00022989"/>
    </source>
</evidence>
<protein>
    <recommendedName>
        <fullName evidence="6">Major facilitator superfamily (MFS) profile domain-containing protein</fullName>
    </recommendedName>
</protein>
<dbReference type="Pfam" id="PF07690">
    <property type="entry name" value="MFS_1"/>
    <property type="match status" value="1"/>
</dbReference>
<dbReference type="InterPro" id="IPR036259">
    <property type="entry name" value="MFS_trans_sf"/>
</dbReference>
<dbReference type="Gene3D" id="1.20.1250.20">
    <property type="entry name" value="MFS general substrate transporter like domains"/>
    <property type="match status" value="2"/>
</dbReference>
<name>A0AAD9ZCQ7_9LECA</name>
<dbReference type="GO" id="GO:0016020">
    <property type="term" value="C:membrane"/>
    <property type="evidence" value="ECO:0007669"/>
    <property type="project" value="UniProtKB-SubCell"/>
</dbReference>
<dbReference type="EMBL" id="JASNWA010000006">
    <property type="protein sequence ID" value="KAK3175373.1"/>
    <property type="molecule type" value="Genomic_DNA"/>
</dbReference>
<feature type="transmembrane region" description="Helical" evidence="5">
    <location>
        <begin position="115"/>
        <end position="134"/>
    </location>
</feature>
<dbReference type="PANTHER" id="PTHR42718:SF36">
    <property type="entry name" value="MULTIDRUG TRANSPORTER, PUTATIVE (AFU_ORTHOLOGUE AFUA_4G13820)-RELATED"/>
    <property type="match status" value="1"/>
</dbReference>
<keyword evidence="4 5" id="KW-0472">Membrane</keyword>